<dbReference type="GO" id="GO:0016887">
    <property type="term" value="F:ATP hydrolysis activity"/>
    <property type="evidence" value="ECO:0007669"/>
    <property type="project" value="InterPro"/>
</dbReference>
<feature type="domain" description="AAA+ ATPase" evidence="5">
    <location>
        <begin position="255"/>
        <end position="384"/>
    </location>
</feature>
<evidence type="ECO:0000256" key="4">
    <source>
        <dbReference type="SAM" id="Phobius"/>
    </source>
</evidence>
<evidence type="ECO:0000259" key="5">
    <source>
        <dbReference type="SMART" id="SM00382"/>
    </source>
</evidence>
<name>A0A2S8F6F8_9BACT</name>
<proteinExistence type="inferred from homology"/>
<evidence type="ECO:0000256" key="2">
    <source>
        <dbReference type="ARBA" id="ARBA00022741"/>
    </source>
</evidence>
<keyword evidence="4" id="KW-0472">Membrane</keyword>
<dbReference type="InterPro" id="IPR003959">
    <property type="entry name" value="ATPase_AAA_core"/>
</dbReference>
<organism evidence="6 7">
    <name type="scientific">Blastopirellula marina</name>
    <dbReference type="NCBI Taxonomy" id="124"/>
    <lineage>
        <taxon>Bacteria</taxon>
        <taxon>Pseudomonadati</taxon>
        <taxon>Planctomycetota</taxon>
        <taxon>Planctomycetia</taxon>
        <taxon>Pirellulales</taxon>
        <taxon>Pirellulaceae</taxon>
        <taxon>Blastopirellula</taxon>
    </lineage>
</organism>
<dbReference type="InterPro" id="IPR027417">
    <property type="entry name" value="P-loop_NTPase"/>
</dbReference>
<evidence type="ECO:0000256" key="1">
    <source>
        <dbReference type="ARBA" id="ARBA00006914"/>
    </source>
</evidence>
<dbReference type="SUPFAM" id="SSF52540">
    <property type="entry name" value="P-loop containing nucleoside triphosphate hydrolases"/>
    <property type="match status" value="1"/>
</dbReference>
<comment type="similarity">
    <text evidence="1">Belongs to the AAA ATPase family.</text>
</comment>
<dbReference type="OrthoDB" id="9806903at2"/>
<keyword evidence="6" id="KW-0132">Cell division</keyword>
<keyword evidence="4" id="KW-0812">Transmembrane</keyword>
<dbReference type="EMBL" id="PUIB01000027">
    <property type="protein sequence ID" value="PQO27720.1"/>
    <property type="molecule type" value="Genomic_DNA"/>
</dbReference>
<comment type="caution">
    <text evidence="6">The sequence shown here is derived from an EMBL/GenBank/DDBJ whole genome shotgun (WGS) entry which is preliminary data.</text>
</comment>
<sequence>METLSFSEGFVAGAILILVFIATVRWILNKDTSAGALVRKHFPKRAADGVDISERRFPARVRADIQRAIDALPENGFQIVAFHGVQNDDHYQGLTLAGSMQWKDYPATIPAAYEDVDIGSNETIRVVKNGLWLLKQDEEPVAIMVSRLQTPCGPSYSVLHVQSYDTSAGKVAAKKIVDWLEAFIQEAPSYRGKILSLEALEDAYSGAATGIRVHKLRDVERDQIILPDSTLKLLERNVIQFTRNRAKLASFGQSTRKGLLFYGPPGTGKTHTIHYLTRALEGHTTLIISAEQVQDLADYMALARLLQPSIVVLEDVDLIARDRGEMHSPQQESLLNKLLNEMDGLKEDAEILFILTTNRPEALEAALASRPGRVDQAIEFPLPNEEGRAKLVQLYSLGMNLSPDCIAEIVRRTEGVSASFIKELMRRSVQFHLEHNGSETVSREDVDNALDEMLFHGGKLNLKLLGASSRIGYQTVEA</sequence>
<dbReference type="PANTHER" id="PTHR23073">
    <property type="entry name" value="26S PROTEASOME REGULATORY SUBUNIT"/>
    <property type="match status" value="1"/>
</dbReference>
<protein>
    <submittedName>
        <fullName evidence="6">Cell division protein FtsH</fullName>
    </submittedName>
</protein>
<dbReference type="GO" id="GO:0051301">
    <property type="term" value="P:cell division"/>
    <property type="evidence" value="ECO:0007669"/>
    <property type="project" value="UniProtKB-KW"/>
</dbReference>
<keyword evidence="6" id="KW-0131">Cell cycle</keyword>
<dbReference type="Gene3D" id="3.40.50.300">
    <property type="entry name" value="P-loop containing nucleotide triphosphate hydrolases"/>
    <property type="match status" value="1"/>
</dbReference>
<dbReference type="Pfam" id="PF00004">
    <property type="entry name" value="AAA"/>
    <property type="match status" value="1"/>
</dbReference>
<keyword evidence="2" id="KW-0547">Nucleotide-binding</keyword>
<accession>A0A2S8F6F8</accession>
<dbReference type="Proteomes" id="UP000239388">
    <property type="component" value="Unassembled WGS sequence"/>
</dbReference>
<keyword evidence="3" id="KW-0067">ATP-binding</keyword>
<dbReference type="CDD" id="cd19481">
    <property type="entry name" value="RecA-like_protease"/>
    <property type="match status" value="1"/>
</dbReference>
<feature type="transmembrane region" description="Helical" evidence="4">
    <location>
        <begin position="6"/>
        <end position="28"/>
    </location>
</feature>
<evidence type="ECO:0000313" key="6">
    <source>
        <dbReference type="EMBL" id="PQO27720.1"/>
    </source>
</evidence>
<dbReference type="InterPro" id="IPR003593">
    <property type="entry name" value="AAA+_ATPase"/>
</dbReference>
<keyword evidence="4" id="KW-1133">Transmembrane helix</keyword>
<evidence type="ECO:0000313" key="7">
    <source>
        <dbReference type="Proteomes" id="UP000239388"/>
    </source>
</evidence>
<evidence type="ECO:0000256" key="3">
    <source>
        <dbReference type="ARBA" id="ARBA00022840"/>
    </source>
</evidence>
<dbReference type="AlphaFoldDB" id="A0A2S8F6F8"/>
<reference evidence="6 7" key="1">
    <citation type="submission" date="2018-02" db="EMBL/GenBank/DDBJ databases">
        <title>Comparative genomes isolates from brazilian mangrove.</title>
        <authorList>
            <person name="Araujo J.E."/>
            <person name="Taketani R.G."/>
            <person name="Silva M.C.P."/>
            <person name="Loureco M.V."/>
            <person name="Andreote F.D."/>
        </authorList>
    </citation>
    <scope>NUCLEOTIDE SEQUENCE [LARGE SCALE GENOMIC DNA]</scope>
    <source>
        <strain evidence="6 7">NAP PRIS-MGV</strain>
    </source>
</reference>
<gene>
    <name evidence="6" type="ORF">C5Y98_26850</name>
</gene>
<dbReference type="SMART" id="SM00382">
    <property type="entry name" value="AAA"/>
    <property type="match status" value="1"/>
</dbReference>
<dbReference type="GO" id="GO:0005524">
    <property type="term" value="F:ATP binding"/>
    <property type="evidence" value="ECO:0007669"/>
    <property type="project" value="UniProtKB-KW"/>
</dbReference>
<dbReference type="Gene3D" id="1.10.8.60">
    <property type="match status" value="1"/>
</dbReference>
<dbReference type="InterPro" id="IPR050221">
    <property type="entry name" value="26S_Proteasome_ATPase"/>
</dbReference>